<accession>A0ABR1QVF5</accession>
<dbReference type="Proteomes" id="UP001391051">
    <property type="component" value="Unassembled WGS sequence"/>
</dbReference>
<dbReference type="PANTHER" id="PTHR42110:SF1">
    <property type="entry name" value="L-ASPARAGINASE, PUTATIVE (AFU_ORTHOLOGUE AFUA_3G11890)-RELATED"/>
    <property type="match status" value="1"/>
</dbReference>
<dbReference type="Pfam" id="PF06089">
    <property type="entry name" value="Asparaginase_II"/>
    <property type="match status" value="1"/>
</dbReference>
<dbReference type="InterPro" id="IPR010349">
    <property type="entry name" value="Asparaginase_II"/>
</dbReference>
<keyword evidence="2" id="KW-1185">Reference proteome</keyword>
<comment type="caution">
    <text evidence="1">The sequence shown here is derived from an EMBL/GenBank/DDBJ whole genome shotgun (WGS) entry which is preliminary data.</text>
</comment>
<reference evidence="1 2" key="1">
    <citation type="submission" date="2023-01" db="EMBL/GenBank/DDBJ databases">
        <title>Analysis of 21 Apiospora genomes using comparative genomics revels a genus with tremendous synthesis potential of carbohydrate active enzymes and secondary metabolites.</title>
        <authorList>
            <person name="Sorensen T."/>
        </authorList>
    </citation>
    <scope>NUCLEOTIDE SEQUENCE [LARGE SCALE GENOMIC DNA]</scope>
    <source>
        <strain evidence="1 2">CBS 24483</strain>
    </source>
</reference>
<organism evidence="1 2">
    <name type="scientific">Apiospora aurea</name>
    <dbReference type="NCBI Taxonomy" id="335848"/>
    <lineage>
        <taxon>Eukaryota</taxon>
        <taxon>Fungi</taxon>
        <taxon>Dikarya</taxon>
        <taxon>Ascomycota</taxon>
        <taxon>Pezizomycotina</taxon>
        <taxon>Sordariomycetes</taxon>
        <taxon>Xylariomycetidae</taxon>
        <taxon>Amphisphaeriales</taxon>
        <taxon>Apiosporaceae</taxon>
        <taxon>Apiospora</taxon>
    </lineage>
</organism>
<evidence type="ECO:0000313" key="1">
    <source>
        <dbReference type="EMBL" id="KAK7966670.1"/>
    </source>
</evidence>
<name>A0ABR1QVF5_9PEZI</name>
<dbReference type="GeneID" id="92070231"/>
<evidence type="ECO:0000313" key="2">
    <source>
        <dbReference type="Proteomes" id="UP001391051"/>
    </source>
</evidence>
<proteinExistence type="predicted"/>
<protein>
    <submittedName>
        <fullName evidence="1">Uncharacterized protein</fullName>
    </submittedName>
</protein>
<dbReference type="EMBL" id="JAQQWE010000001">
    <property type="protein sequence ID" value="KAK7966670.1"/>
    <property type="molecule type" value="Genomic_DNA"/>
</dbReference>
<dbReference type="RefSeq" id="XP_066706062.1">
    <property type="nucleotide sequence ID" value="XM_066837169.1"/>
</dbReference>
<sequence length="295" mass="31614">MTVSARTEDYIVTDRGGIVENRHIARSRSMLARVPGLRESDLRCGGHPAISDEVNRAWIRSGFTPTGICNNRSAKRVGMLAGAAVLGVPFVGYERLDHPMQVRVKQATEDLAGLGPGGGDCIAWGVDGCNLPAPAMPLRDLARTCSSGAKVPNKEERTRRMARIFHVMSNHPDLVNGEGRFCTSFMQAYGGGLIGKLGADGCYGVGIRASQQTRRISGDGGSEGQALGLTVKVEDGSIEILYVAIMEILKQLGIGDPGIWGKLSHFHHVERKNTMNAVMGQVTPVFEVHPVDAAI</sequence>
<dbReference type="PANTHER" id="PTHR42110">
    <property type="entry name" value="L-ASPARAGINASE, PUTATIVE (AFU_ORTHOLOGUE AFUA_3G11890)-RELATED"/>
    <property type="match status" value="1"/>
</dbReference>
<gene>
    <name evidence="1" type="ORF">PG986_000947</name>
</gene>